<dbReference type="Pfam" id="PF00400">
    <property type="entry name" value="WD40"/>
    <property type="match status" value="1"/>
</dbReference>
<comment type="similarity">
    <text evidence="5">Belongs to the DPH7 family.</text>
</comment>
<organism evidence="9 10">
    <name type="scientific">Coccomyxa subellipsoidea (strain C-169)</name>
    <name type="common">Green microalga</name>
    <dbReference type="NCBI Taxonomy" id="574566"/>
    <lineage>
        <taxon>Eukaryota</taxon>
        <taxon>Viridiplantae</taxon>
        <taxon>Chlorophyta</taxon>
        <taxon>core chlorophytes</taxon>
        <taxon>Trebouxiophyceae</taxon>
        <taxon>Trebouxiophyceae incertae sedis</taxon>
        <taxon>Coccomyxaceae</taxon>
        <taxon>Coccomyxa</taxon>
        <taxon>Coccomyxa subellipsoidea</taxon>
    </lineage>
</organism>
<dbReference type="EC" id="3.1.1.97" evidence="6"/>
<keyword evidence="4" id="KW-0378">Hydrolase</keyword>
<dbReference type="GeneID" id="17038009"/>
<evidence type="ECO:0000256" key="2">
    <source>
        <dbReference type="ARBA" id="ARBA00022574"/>
    </source>
</evidence>
<gene>
    <name evidence="9" type="ORF">COCSUDRAFT_54528</name>
</gene>
<dbReference type="Proteomes" id="UP000007264">
    <property type="component" value="Unassembled WGS sequence"/>
</dbReference>
<reference evidence="9 10" key="1">
    <citation type="journal article" date="2012" name="Genome Biol.">
        <title>The genome of the polar eukaryotic microalga coccomyxa subellipsoidea reveals traits of cold adaptation.</title>
        <authorList>
            <person name="Blanc G."/>
            <person name="Agarkova I."/>
            <person name="Grimwood J."/>
            <person name="Kuo A."/>
            <person name="Brueggeman A."/>
            <person name="Dunigan D."/>
            <person name="Gurnon J."/>
            <person name="Ladunga I."/>
            <person name="Lindquist E."/>
            <person name="Lucas S."/>
            <person name="Pangilinan J."/>
            <person name="Proschold T."/>
            <person name="Salamov A."/>
            <person name="Schmutz J."/>
            <person name="Weeks D."/>
            <person name="Yamada T."/>
            <person name="Claverie J.M."/>
            <person name="Grigoriev I."/>
            <person name="Van Etten J."/>
            <person name="Lomsadze A."/>
            <person name="Borodovsky M."/>
        </authorList>
    </citation>
    <scope>NUCLEOTIDE SEQUENCE [LARGE SCALE GENOMIC DNA]</scope>
    <source>
        <strain evidence="9 10">C-169</strain>
    </source>
</reference>
<dbReference type="PROSITE" id="PS50082">
    <property type="entry name" value="WD_REPEATS_2"/>
    <property type="match status" value="1"/>
</dbReference>
<comment type="caution">
    <text evidence="9">The sequence shown here is derived from an EMBL/GenBank/DDBJ whole genome shotgun (WGS) entry which is preliminary data.</text>
</comment>
<dbReference type="AlphaFoldDB" id="I0YNR6"/>
<accession>I0YNR6</accession>
<keyword evidence="10" id="KW-1185">Reference proteome</keyword>
<dbReference type="SUPFAM" id="SSF50978">
    <property type="entry name" value="WD40 repeat-like"/>
    <property type="match status" value="1"/>
</dbReference>
<dbReference type="GO" id="GO:0017183">
    <property type="term" value="P:protein histidyl modification to diphthamide"/>
    <property type="evidence" value="ECO:0007669"/>
    <property type="project" value="TreeGrafter"/>
</dbReference>
<dbReference type="InterPro" id="IPR001680">
    <property type="entry name" value="WD40_rpt"/>
</dbReference>
<dbReference type="Gene3D" id="2.130.10.10">
    <property type="entry name" value="YVTN repeat-like/Quinoprotein amine dehydrogenase"/>
    <property type="match status" value="1"/>
</dbReference>
<keyword evidence="2 8" id="KW-0853">WD repeat</keyword>
<evidence type="ECO:0000256" key="5">
    <source>
        <dbReference type="ARBA" id="ARBA00038092"/>
    </source>
</evidence>
<dbReference type="GO" id="GO:0061685">
    <property type="term" value="F:diphthine methylesterase activity"/>
    <property type="evidence" value="ECO:0007669"/>
    <property type="project" value="UniProtKB-EC"/>
</dbReference>
<dbReference type="EMBL" id="AGSI01000017">
    <property type="protein sequence ID" value="EIE20035.1"/>
    <property type="molecule type" value="Genomic_DNA"/>
</dbReference>
<dbReference type="KEGG" id="csl:COCSUDRAFT_54528"/>
<dbReference type="STRING" id="574566.I0YNR6"/>
<evidence type="ECO:0000256" key="1">
    <source>
        <dbReference type="ARBA" id="ARBA00005156"/>
    </source>
</evidence>
<comment type="catalytic activity">
    <reaction evidence="7">
        <text>diphthine methyl ester-[translation elongation factor 2] + H2O = diphthine-[translation elongation factor 2] + methanol + H(+)</text>
        <dbReference type="Rhea" id="RHEA:42656"/>
        <dbReference type="Rhea" id="RHEA-COMP:10172"/>
        <dbReference type="Rhea" id="RHEA-COMP:10173"/>
        <dbReference type="ChEBI" id="CHEBI:15377"/>
        <dbReference type="ChEBI" id="CHEBI:15378"/>
        <dbReference type="ChEBI" id="CHEBI:17790"/>
        <dbReference type="ChEBI" id="CHEBI:79005"/>
        <dbReference type="ChEBI" id="CHEBI:82696"/>
        <dbReference type="EC" id="3.1.1.97"/>
    </reaction>
</comment>
<dbReference type="SMART" id="SM00320">
    <property type="entry name" value="WD40"/>
    <property type="match status" value="3"/>
</dbReference>
<dbReference type="eggNOG" id="KOG0280">
    <property type="taxonomic scope" value="Eukaryota"/>
</dbReference>
<dbReference type="PANTHER" id="PTHR46042">
    <property type="entry name" value="DIPHTHINE METHYLTRANSFERASE"/>
    <property type="match status" value="1"/>
</dbReference>
<dbReference type="RefSeq" id="XP_005644579.1">
    <property type="nucleotide sequence ID" value="XM_005644522.1"/>
</dbReference>
<evidence type="ECO:0000256" key="7">
    <source>
        <dbReference type="ARBA" id="ARBA00047551"/>
    </source>
</evidence>
<dbReference type="InterPro" id="IPR019775">
    <property type="entry name" value="WD40_repeat_CS"/>
</dbReference>
<protein>
    <recommendedName>
        <fullName evidence="6">methylated diphthine methylhydrolase</fullName>
        <ecNumber evidence="6">3.1.1.97</ecNumber>
    </recommendedName>
</protein>
<dbReference type="PROSITE" id="PS00678">
    <property type="entry name" value="WD_REPEATS_1"/>
    <property type="match status" value="1"/>
</dbReference>
<sequence length="341" mass="37128">MPFVHDQRVLALNADCVACCPNEGHGDLLAAGTYQLNTSTGIRSGLLYTYSLQCDQDGEQALHDLDTIDLPGIFEIKWDPDPSAATPSLALALTNGTTALVRIREEGKAGVTWQVEVDETALTTCVDFQTDSACPDRFLCVSTSAGFLATLKVEGSRAMMLEKWSAHDLEIWACAFVCWQRDLVFSGADDACLKAWDIRAAKAAPVIVNRREHGAGVCCIRPSREKEHVLCTGSYDEQIRIWDTRMVSHPVVTAKAATGGGVWRVNWHPLDSDLLLAACMHNGCSVFRADAAAGLLEAVAHHDGHGSLAYGADWFCGEAARDHHMVASCSFYDNLLHAWSY</sequence>
<dbReference type="InterPro" id="IPR015943">
    <property type="entry name" value="WD40/YVTN_repeat-like_dom_sf"/>
</dbReference>
<dbReference type="InterPro" id="IPR036322">
    <property type="entry name" value="WD40_repeat_dom_sf"/>
</dbReference>
<comment type="pathway">
    <text evidence="1">Protein modification; peptidyl-diphthamide biosynthesis.</text>
</comment>
<dbReference type="PANTHER" id="PTHR46042:SF1">
    <property type="entry name" value="DIPHTHINE METHYLTRANSFERASE"/>
    <property type="match status" value="1"/>
</dbReference>
<dbReference type="OrthoDB" id="1930760at2759"/>
<dbReference type="InterPro" id="IPR052415">
    <property type="entry name" value="Diphthine_MTase"/>
</dbReference>
<keyword evidence="3" id="KW-0677">Repeat</keyword>
<evidence type="ECO:0000313" key="9">
    <source>
        <dbReference type="EMBL" id="EIE20035.1"/>
    </source>
</evidence>
<evidence type="ECO:0000256" key="3">
    <source>
        <dbReference type="ARBA" id="ARBA00022737"/>
    </source>
</evidence>
<proteinExistence type="inferred from homology"/>
<evidence type="ECO:0000256" key="4">
    <source>
        <dbReference type="ARBA" id="ARBA00022801"/>
    </source>
</evidence>
<evidence type="ECO:0000313" key="10">
    <source>
        <dbReference type="Proteomes" id="UP000007264"/>
    </source>
</evidence>
<evidence type="ECO:0000256" key="6">
    <source>
        <dbReference type="ARBA" id="ARBA00039131"/>
    </source>
</evidence>
<dbReference type="GO" id="GO:0005737">
    <property type="term" value="C:cytoplasm"/>
    <property type="evidence" value="ECO:0007669"/>
    <property type="project" value="TreeGrafter"/>
</dbReference>
<name>I0YNR6_COCSC</name>
<feature type="repeat" description="WD" evidence="8">
    <location>
        <begin position="210"/>
        <end position="245"/>
    </location>
</feature>
<evidence type="ECO:0000256" key="8">
    <source>
        <dbReference type="PROSITE-ProRule" id="PRU00221"/>
    </source>
</evidence>